<dbReference type="Pfam" id="PF13439">
    <property type="entry name" value="Glyco_transf_4"/>
    <property type="match status" value="1"/>
</dbReference>
<dbReference type="SUPFAM" id="SSF53756">
    <property type="entry name" value="UDP-Glycosyltransferase/glycogen phosphorylase"/>
    <property type="match status" value="1"/>
</dbReference>
<accession>A0A4R5MJM8</accession>
<dbReference type="Pfam" id="PF00534">
    <property type="entry name" value="Glycos_transf_1"/>
    <property type="match status" value="1"/>
</dbReference>
<dbReference type="InterPro" id="IPR001296">
    <property type="entry name" value="Glyco_trans_1"/>
</dbReference>
<dbReference type="PANTHER" id="PTHR12526:SF595">
    <property type="entry name" value="BLL5217 PROTEIN"/>
    <property type="match status" value="1"/>
</dbReference>
<comment type="caution">
    <text evidence="3">The sequence shown here is derived from an EMBL/GenBank/DDBJ whole genome shotgun (WGS) entry which is preliminary data.</text>
</comment>
<evidence type="ECO:0000259" key="2">
    <source>
        <dbReference type="Pfam" id="PF13439"/>
    </source>
</evidence>
<keyword evidence="3" id="KW-0808">Transferase</keyword>
<dbReference type="InterPro" id="IPR028098">
    <property type="entry name" value="Glyco_trans_4-like_N"/>
</dbReference>
<dbReference type="RefSeq" id="WP_133263420.1">
    <property type="nucleotide sequence ID" value="NZ_SJCY01000011.1"/>
</dbReference>
<protein>
    <submittedName>
        <fullName evidence="3">Glycosyltransferase family 4 protein</fullName>
    </submittedName>
</protein>
<name>A0A4R5MJM8_9SPHI</name>
<keyword evidence="4" id="KW-1185">Reference proteome</keyword>
<sequence>MKIAIIADPELPVPPLLYGGIERIISMLIEGYIKLGHKVSLFAHPDSNTSAKLFAYSGLSSSNKLDVIKNTFLINRILIKNNFDIVHSFGRLAYLLPQLPVKLPKLMSYQREPSLGQIKKAITLSRKNSLSFTGCSAYISNQISPFATSYPIFNGVDLSIYDFVEKIKEDAPLVFLGRIEPIKGTHIAIKVAQATNKRLIIAGNIPAEYQNYFEQEIKPYLSDTITYIGPVNDSQKNKLLGSALAFLMPIEWNEPFGIVMAEAMACGTPVIAFNRGSVPEIVINGINGFSCNTVEEMIGLIGKVPQLNRQNIRRDCEERFSSTIIINHYLELYQKMIDNNK</sequence>
<proteinExistence type="predicted"/>
<dbReference type="EMBL" id="SJCY01000011">
    <property type="protein sequence ID" value="TDG35289.1"/>
    <property type="molecule type" value="Genomic_DNA"/>
</dbReference>
<organism evidence="3 4">
    <name type="scientific">Pedobacter changchengzhani</name>
    <dbReference type="NCBI Taxonomy" id="2529274"/>
    <lineage>
        <taxon>Bacteria</taxon>
        <taxon>Pseudomonadati</taxon>
        <taxon>Bacteroidota</taxon>
        <taxon>Sphingobacteriia</taxon>
        <taxon>Sphingobacteriales</taxon>
        <taxon>Sphingobacteriaceae</taxon>
        <taxon>Pedobacter</taxon>
    </lineage>
</organism>
<dbReference type="GO" id="GO:0016757">
    <property type="term" value="F:glycosyltransferase activity"/>
    <property type="evidence" value="ECO:0007669"/>
    <property type="project" value="InterPro"/>
</dbReference>
<dbReference type="Gene3D" id="3.40.50.2000">
    <property type="entry name" value="Glycogen Phosphorylase B"/>
    <property type="match status" value="2"/>
</dbReference>
<evidence type="ECO:0000313" key="3">
    <source>
        <dbReference type="EMBL" id="TDG35289.1"/>
    </source>
</evidence>
<dbReference type="OrthoDB" id="9801573at2"/>
<feature type="domain" description="Glycosyltransferase subfamily 4-like N-terminal" evidence="2">
    <location>
        <begin position="18"/>
        <end position="94"/>
    </location>
</feature>
<evidence type="ECO:0000259" key="1">
    <source>
        <dbReference type="Pfam" id="PF00534"/>
    </source>
</evidence>
<feature type="domain" description="Glycosyl transferase family 1" evidence="1">
    <location>
        <begin position="167"/>
        <end position="294"/>
    </location>
</feature>
<dbReference type="Proteomes" id="UP000295668">
    <property type="component" value="Unassembled WGS sequence"/>
</dbReference>
<reference evidence="3 4" key="1">
    <citation type="submission" date="2019-02" db="EMBL/GenBank/DDBJ databases">
        <title>Pedobacter sp. nov., a novel speices isolated from soil of pinguins habitat in Antarcitica.</title>
        <authorList>
            <person name="He R.-H."/>
        </authorList>
    </citation>
    <scope>NUCLEOTIDE SEQUENCE [LARGE SCALE GENOMIC DNA]</scope>
    <source>
        <strain evidence="3 4">E01020</strain>
    </source>
</reference>
<dbReference type="AlphaFoldDB" id="A0A4R5MJM8"/>
<dbReference type="CDD" id="cd03802">
    <property type="entry name" value="GT4_AviGT4-like"/>
    <property type="match status" value="1"/>
</dbReference>
<dbReference type="PANTHER" id="PTHR12526">
    <property type="entry name" value="GLYCOSYLTRANSFERASE"/>
    <property type="match status" value="1"/>
</dbReference>
<gene>
    <name evidence="3" type="ORF">EZJ43_14435</name>
</gene>
<evidence type="ECO:0000313" key="4">
    <source>
        <dbReference type="Proteomes" id="UP000295668"/>
    </source>
</evidence>